<dbReference type="Proteomes" id="UP000800981">
    <property type="component" value="Unassembled WGS sequence"/>
</dbReference>
<dbReference type="PIRSF" id="PIRSF001296">
    <property type="entry name" value="K_ATPase_KdpC"/>
    <property type="match status" value="1"/>
</dbReference>
<dbReference type="HAMAP" id="MF_00276">
    <property type="entry name" value="KdpC"/>
    <property type="match status" value="1"/>
</dbReference>
<keyword evidence="3 11" id="KW-0633">Potassium transport</keyword>
<keyword evidence="4 11" id="KW-0812">Transmembrane</keyword>
<dbReference type="PANTHER" id="PTHR30042">
    <property type="entry name" value="POTASSIUM-TRANSPORTING ATPASE C CHAIN"/>
    <property type="match status" value="1"/>
</dbReference>
<keyword evidence="14" id="KW-1185">Reference proteome</keyword>
<feature type="compositionally biased region" description="Low complexity" evidence="12">
    <location>
        <begin position="127"/>
        <end position="140"/>
    </location>
</feature>
<dbReference type="NCBIfam" id="NF001454">
    <property type="entry name" value="PRK00315.1"/>
    <property type="match status" value="1"/>
</dbReference>
<dbReference type="EMBL" id="JAANNP010000028">
    <property type="protein sequence ID" value="NHC15393.1"/>
    <property type="molecule type" value="Genomic_DNA"/>
</dbReference>
<evidence type="ECO:0000256" key="12">
    <source>
        <dbReference type="SAM" id="MobiDB-lite"/>
    </source>
</evidence>
<protein>
    <recommendedName>
        <fullName evidence="11">Potassium-transporting ATPase KdpC subunit</fullName>
    </recommendedName>
    <alternativeName>
        <fullName evidence="11">ATP phosphohydrolase [potassium-transporting] C chain</fullName>
    </alternativeName>
    <alternativeName>
        <fullName evidence="11">Potassium-binding and translocating subunit C</fullName>
    </alternativeName>
    <alternativeName>
        <fullName evidence="11">Potassium-translocating ATPase C chain</fullName>
    </alternativeName>
</protein>
<evidence type="ECO:0000256" key="8">
    <source>
        <dbReference type="ARBA" id="ARBA00022989"/>
    </source>
</evidence>
<dbReference type="NCBIfam" id="TIGR00681">
    <property type="entry name" value="kdpC"/>
    <property type="match status" value="1"/>
</dbReference>
<feature type="region of interest" description="Disordered" evidence="12">
    <location>
        <begin position="127"/>
        <end position="153"/>
    </location>
</feature>
<comment type="caution">
    <text evidence="13">The sequence shown here is derived from an EMBL/GenBank/DDBJ whole genome shotgun (WGS) entry which is preliminary data.</text>
</comment>
<keyword evidence="6 11" id="KW-0067">ATP-binding</keyword>
<keyword evidence="9 11" id="KW-0406">Ion transport</keyword>
<name>A0ABX0H1T4_9ACTN</name>
<keyword evidence="5 11" id="KW-0547">Nucleotide-binding</keyword>
<keyword evidence="7 11" id="KW-0630">Potassium</keyword>
<keyword evidence="8 11" id="KW-1133">Transmembrane helix</keyword>
<evidence type="ECO:0000313" key="14">
    <source>
        <dbReference type="Proteomes" id="UP000800981"/>
    </source>
</evidence>
<evidence type="ECO:0000256" key="3">
    <source>
        <dbReference type="ARBA" id="ARBA00022538"/>
    </source>
</evidence>
<comment type="subcellular location">
    <subcellularLocation>
        <location evidence="11">Cell membrane</location>
        <topology evidence="11">Single-pass membrane protein</topology>
    </subcellularLocation>
</comment>
<accession>A0ABX0H1T4</accession>
<gene>
    <name evidence="11 13" type="primary">kdpC</name>
    <name evidence="13" type="ORF">G9H71_16555</name>
</gene>
<dbReference type="PANTHER" id="PTHR30042:SF2">
    <property type="entry name" value="POTASSIUM-TRANSPORTING ATPASE KDPC SUBUNIT"/>
    <property type="match status" value="1"/>
</dbReference>
<keyword evidence="10 11" id="KW-0472">Membrane</keyword>
<evidence type="ECO:0000256" key="7">
    <source>
        <dbReference type="ARBA" id="ARBA00022958"/>
    </source>
</evidence>
<keyword evidence="1 11" id="KW-0813">Transport</keyword>
<evidence type="ECO:0000256" key="2">
    <source>
        <dbReference type="ARBA" id="ARBA00022475"/>
    </source>
</evidence>
<evidence type="ECO:0000313" key="13">
    <source>
        <dbReference type="EMBL" id="NHC15393.1"/>
    </source>
</evidence>
<evidence type="ECO:0000256" key="4">
    <source>
        <dbReference type="ARBA" id="ARBA00022692"/>
    </source>
</evidence>
<dbReference type="InterPro" id="IPR003820">
    <property type="entry name" value="KdpC"/>
</dbReference>
<evidence type="ECO:0000256" key="6">
    <source>
        <dbReference type="ARBA" id="ARBA00022840"/>
    </source>
</evidence>
<dbReference type="Pfam" id="PF02669">
    <property type="entry name" value="KdpC"/>
    <property type="match status" value="1"/>
</dbReference>
<evidence type="ECO:0000256" key="5">
    <source>
        <dbReference type="ARBA" id="ARBA00022741"/>
    </source>
</evidence>
<keyword evidence="2 11" id="KW-1003">Cell membrane</keyword>
<sequence>MPRPAADAVPASRPPLTRQLVAAVRALLVLTVVLGVAYPLAVTGVAQVAFRDQAEGSLVEADGRVVGSRLLGQAFADADGDVLPQWFQPRPSAAGDGYDPTASSASNLGPESPDLLALVEERRAAAAADGVDPAQVPPDALTASGSGLDPDISPEYARQQAARVARERGLDVEQVRRLVEAHVQGREAGFLGEPRVNVLELNVALTELGS</sequence>
<organism evidence="13 14">
    <name type="scientific">Motilibacter deserti</name>
    <dbReference type="NCBI Taxonomy" id="2714956"/>
    <lineage>
        <taxon>Bacteria</taxon>
        <taxon>Bacillati</taxon>
        <taxon>Actinomycetota</taxon>
        <taxon>Actinomycetes</taxon>
        <taxon>Motilibacterales</taxon>
        <taxon>Motilibacteraceae</taxon>
        <taxon>Motilibacter</taxon>
    </lineage>
</organism>
<evidence type="ECO:0000256" key="11">
    <source>
        <dbReference type="HAMAP-Rule" id="MF_00276"/>
    </source>
</evidence>
<comment type="subunit">
    <text evidence="11">The system is composed of three essential subunits: KdpA, KdpB and KdpC.</text>
</comment>
<feature type="region of interest" description="Disordered" evidence="12">
    <location>
        <begin position="86"/>
        <end position="112"/>
    </location>
</feature>
<reference evidence="13 14" key="1">
    <citation type="submission" date="2020-03" db="EMBL/GenBank/DDBJ databases">
        <title>Two novel Motilibacter sp.</title>
        <authorList>
            <person name="Liu S."/>
        </authorList>
    </citation>
    <scope>NUCLEOTIDE SEQUENCE [LARGE SCALE GENOMIC DNA]</scope>
    <source>
        <strain evidence="13 14">E257</strain>
    </source>
</reference>
<comment type="similarity">
    <text evidence="11">Belongs to the KdpC family.</text>
</comment>
<evidence type="ECO:0000256" key="10">
    <source>
        <dbReference type="ARBA" id="ARBA00023136"/>
    </source>
</evidence>
<proteinExistence type="inferred from homology"/>
<evidence type="ECO:0000256" key="9">
    <source>
        <dbReference type="ARBA" id="ARBA00023065"/>
    </source>
</evidence>
<comment type="function">
    <text evidence="11">Part of the high-affinity ATP-driven potassium transport (or Kdp) system, which catalyzes the hydrolysis of ATP coupled with the electrogenic transport of potassium into the cytoplasm. This subunit acts as a catalytic chaperone that increases the ATP-binding affinity of the ATP-hydrolyzing subunit KdpB by the formation of a transient KdpB/KdpC/ATP ternary complex.</text>
</comment>
<evidence type="ECO:0000256" key="1">
    <source>
        <dbReference type="ARBA" id="ARBA00022448"/>
    </source>
</evidence>
<feature type="transmembrane region" description="Helical" evidence="11">
    <location>
        <begin position="20"/>
        <end position="41"/>
    </location>
</feature>